<evidence type="ECO:0000313" key="7">
    <source>
        <dbReference type="EMBL" id="MBL4932648.1"/>
    </source>
</evidence>
<evidence type="ECO:0000256" key="5">
    <source>
        <dbReference type="RuleBase" id="RU363094"/>
    </source>
</evidence>
<name>A0A937FGB3_9CLOT</name>
<keyword evidence="7" id="KW-0687">Ribonucleoprotein</keyword>
<dbReference type="AlphaFoldDB" id="A0A937FGB3"/>
<proteinExistence type="inferred from homology"/>
<dbReference type="InterPro" id="IPR050680">
    <property type="entry name" value="YpeA/RimI_acetyltransf"/>
</dbReference>
<dbReference type="InterPro" id="IPR006464">
    <property type="entry name" value="AcTrfase_RimI/Ard1"/>
</dbReference>
<evidence type="ECO:0000256" key="3">
    <source>
        <dbReference type="ARBA" id="ARBA00022679"/>
    </source>
</evidence>
<comment type="function">
    <text evidence="5">Acetylates the N-terminal alanine of ribosomal protein bS18.</text>
</comment>
<keyword evidence="7" id="KW-0689">Ribosomal protein</keyword>
<feature type="domain" description="N-acetyltransferase" evidence="6">
    <location>
        <begin position="8"/>
        <end position="152"/>
    </location>
</feature>
<dbReference type="Proteomes" id="UP000623681">
    <property type="component" value="Unassembled WGS sequence"/>
</dbReference>
<keyword evidence="3" id="KW-0808">Transferase</keyword>
<evidence type="ECO:0000313" key="8">
    <source>
        <dbReference type="Proteomes" id="UP000623681"/>
    </source>
</evidence>
<dbReference type="GO" id="GO:0005737">
    <property type="term" value="C:cytoplasm"/>
    <property type="evidence" value="ECO:0007669"/>
    <property type="project" value="UniProtKB-SubCell"/>
</dbReference>
<dbReference type="Pfam" id="PF00583">
    <property type="entry name" value="Acetyltransf_1"/>
    <property type="match status" value="1"/>
</dbReference>
<comment type="similarity">
    <text evidence="1 5">Belongs to the acetyltransferase family. RimI subfamily.</text>
</comment>
<keyword evidence="8" id="KW-1185">Reference proteome</keyword>
<evidence type="ECO:0000256" key="4">
    <source>
        <dbReference type="ARBA" id="ARBA00023315"/>
    </source>
</evidence>
<dbReference type="PROSITE" id="PS51186">
    <property type="entry name" value="GNAT"/>
    <property type="match status" value="1"/>
</dbReference>
<sequence>MEDIPENIEIVEMKSAHLADVCEIAIFSFPIPWSYDSFNNELNNKLATYIVAKKDEKVVGFGGIWVIFDESHITNIAVHPDYRSLGIGDILMKELLKKSYDKGAKDITLEVRRSNIVAQNLYKKYGFAQDGIRKKYYQDNGEDAIIMWKREIKE</sequence>
<dbReference type="GO" id="GO:0008999">
    <property type="term" value="F:protein-N-terminal-alanine acetyltransferase activity"/>
    <property type="evidence" value="ECO:0007669"/>
    <property type="project" value="UniProtKB-EC"/>
</dbReference>
<dbReference type="PANTHER" id="PTHR43420:SF44">
    <property type="entry name" value="ACETYLTRANSFERASE YPEA"/>
    <property type="match status" value="1"/>
</dbReference>
<dbReference type="PANTHER" id="PTHR43420">
    <property type="entry name" value="ACETYLTRANSFERASE"/>
    <property type="match status" value="1"/>
</dbReference>
<dbReference type="EMBL" id="JAESWA010000022">
    <property type="protein sequence ID" value="MBL4932648.1"/>
    <property type="molecule type" value="Genomic_DNA"/>
</dbReference>
<evidence type="ECO:0000256" key="2">
    <source>
        <dbReference type="ARBA" id="ARBA00022490"/>
    </source>
</evidence>
<dbReference type="InterPro" id="IPR000182">
    <property type="entry name" value="GNAT_dom"/>
</dbReference>
<accession>A0A937FGB3</accession>
<protein>
    <recommendedName>
        <fullName evidence="5">[Ribosomal protein bS18]-alanine N-acetyltransferase</fullName>
        <ecNumber evidence="5">2.3.1.266</ecNumber>
    </recommendedName>
</protein>
<dbReference type="CDD" id="cd04301">
    <property type="entry name" value="NAT_SF"/>
    <property type="match status" value="1"/>
</dbReference>
<evidence type="ECO:0000259" key="6">
    <source>
        <dbReference type="PROSITE" id="PS51186"/>
    </source>
</evidence>
<dbReference type="GO" id="GO:0005840">
    <property type="term" value="C:ribosome"/>
    <property type="evidence" value="ECO:0007669"/>
    <property type="project" value="UniProtKB-KW"/>
</dbReference>
<reference evidence="7" key="1">
    <citation type="submission" date="2021-01" db="EMBL/GenBank/DDBJ databases">
        <title>Genome public.</title>
        <authorList>
            <person name="Liu C."/>
            <person name="Sun Q."/>
        </authorList>
    </citation>
    <scope>NUCLEOTIDE SEQUENCE</scope>
    <source>
        <strain evidence="7">YIM B02565</strain>
    </source>
</reference>
<evidence type="ECO:0000256" key="1">
    <source>
        <dbReference type="ARBA" id="ARBA00005395"/>
    </source>
</evidence>
<dbReference type="EC" id="2.3.1.266" evidence="5"/>
<dbReference type="SUPFAM" id="SSF55729">
    <property type="entry name" value="Acyl-CoA N-acyltransferases (Nat)"/>
    <property type="match status" value="1"/>
</dbReference>
<keyword evidence="4" id="KW-0012">Acyltransferase</keyword>
<comment type="subcellular location">
    <subcellularLocation>
        <location evidence="5">Cytoplasm</location>
    </subcellularLocation>
</comment>
<dbReference type="RefSeq" id="WP_202767992.1">
    <property type="nucleotide sequence ID" value="NZ_JAESWA010000022.1"/>
</dbReference>
<dbReference type="InterPro" id="IPR016181">
    <property type="entry name" value="Acyl_CoA_acyltransferase"/>
</dbReference>
<comment type="catalytic activity">
    <reaction evidence="5">
        <text>N-terminal L-alanyl-[ribosomal protein bS18] + acetyl-CoA = N-terminal N(alpha)-acetyl-L-alanyl-[ribosomal protein bS18] + CoA + H(+)</text>
        <dbReference type="Rhea" id="RHEA:43756"/>
        <dbReference type="Rhea" id="RHEA-COMP:10676"/>
        <dbReference type="Rhea" id="RHEA-COMP:10677"/>
        <dbReference type="ChEBI" id="CHEBI:15378"/>
        <dbReference type="ChEBI" id="CHEBI:57287"/>
        <dbReference type="ChEBI" id="CHEBI:57288"/>
        <dbReference type="ChEBI" id="CHEBI:64718"/>
        <dbReference type="ChEBI" id="CHEBI:83683"/>
        <dbReference type="EC" id="2.3.1.266"/>
    </reaction>
</comment>
<keyword evidence="2 5" id="KW-0963">Cytoplasm</keyword>
<organism evidence="7 8">
    <name type="scientific">Clostridium paridis</name>
    <dbReference type="NCBI Taxonomy" id="2803863"/>
    <lineage>
        <taxon>Bacteria</taxon>
        <taxon>Bacillati</taxon>
        <taxon>Bacillota</taxon>
        <taxon>Clostridia</taxon>
        <taxon>Eubacteriales</taxon>
        <taxon>Clostridiaceae</taxon>
        <taxon>Clostridium</taxon>
    </lineage>
</organism>
<dbReference type="NCBIfam" id="TIGR01575">
    <property type="entry name" value="rimI"/>
    <property type="match status" value="1"/>
</dbReference>
<comment type="caution">
    <text evidence="7">The sequence shown here is derived from an EMBL/GenBank/DDBJ whole genome shotgun (WGS) entry which is preliminary data.</text>
</comment>
<dbReference type="Gene3D" id="3.40.630.30">
    <property type="match status" value="1"/>
</dbReference>
<gene>
    <name evidence="7" type="primary">rimI</name>
    <name evidence="7" type="ORF">JK634_12570</name>
</gene>